<dbReference type="InterPro" id="IPR040624">
    <property type="entry name" value="HalOD1"/>
</dbReference>
<dbReference type="AlphaFoldDB" id="A0A8J7Y5W7"/>
<keyword evidence="3" id="KW-1185">Reference proteome</keyword>
<dbReference type="EMBL" id="JAHQXF010000002">
    <property type="protein sequence ID" value="MBV0925130.1"/>
    <property type="molecule type" value="Genomic_DNA"/>
</dbReference>
<sequence length="107" mass="10780">MSERETRQCHVERTVGDVSSTEALTHGIVAAVADATDTPVSELETSLYDVVEPDALSAVLASSASSRVSFTYGGCMVSVAGGGTVRVDPDPALDGCAGGASTSLTNS</sequence>
<dbReference type="OrthoDB" id="242085at2157"/>
<organism evidence="2 3">
    <name type="scientific">Haloarcula limicola</name>
    <dbReference type="NCBI Taxonomy" id="1429915"/>
    <lineage>
        <taxon>Archaea</taxon>
        <taxon>Methanobacteriati</taxon>
        <taxon>Methanobacteriota</taxon>
        <taxon>Stenosarchaea group</taxon>
        <taxon>Halobacteria</taxon>
        <taxon>Halobacteriales</taxon>
        <taxon>Haloarculaceae</taxon>
        <taxon>Haloarcula</taxon>
    </lineage>
</organism>
<dbReference type="Proteomes" id="UP000766550">
    <property type="component" value="Unassembled WGS sequence"/>
</dbReference>
<accession>A0A8J7Y5W7</accession>
<reference evidence="2 3" key="1">
    <citation type="submission" date="2021-06" db="EMBL/GenBank/DDBJ databases">
        <title>New haloarchaea isolates fom saline soil.</title>
        <authorList>
            <person name="Duran-Viseras A."/>
            <person name="Sanchez-Porro C.S."/>
            <person name="Ventosa A."/>
        </authorList>
    </citation>
    <scope>NUCLEOTIDE SEQUENCE [LARGE SCALE GENOMIC DNA]</scope>
    <source>
        <strain evidence="2 3">JCM 183640</strain>
    </source>
</reference>
<name>A0A8J7Y5W7_9EURY</name>
<gene>
    <name evidence="2" type="ORF">KTS45_13075</name>
</gene>
<comment type="caution">
    <text evidence="2">The sequence shown here is derived from an EMBL/GenBank/DDBJ whole genome shotgun (WGS) entry which is preliminary data.</text>
</comment>
<evidence type="ECO:0000259" key="1">
    <source>
        <dbReference type="Pfam" id="PF18545"/>
    </source>
</evidence>
<protein>
    <recommendedName>
        <fullName evidence="1">Halobacterial output domain-containing protein</fullName>
    </recommendedName>
</protein>
<evidence type="ECO:0000313" key="2">
    <source>
        <dbReference type="EMBL" id="MBV0925130.1"/>
    </source>
</evidence>
<evidence type="ECO:0000313" key="3">
    <source>
        <dbReference type="Proteomes" id="UP000766550"/>
    </source>
</evidence>
<dbReference type="Pfam" id="PF18545">
    <property type="entry name" value="HalOD1"/>
    <property type="match status" value="1"/>
</dbReference>
<feature type="domain" description="Halobacterial output" evidence="1">
    <location>
        <begin position="21"/>
        <end position="89"/>
    </location>
</feature>
<proteinExistence type="predicted"/>
<dbReference type="RefSeq" id="WP_162317969.1">
    <property type="nucleotide sequence ID" value="NZ_JAHQXF010000002.1"/>
</dbReference>